<organism evidence="6 7">
    <name type="scientific">Lactobacillus helveticus CIRM-BIA 953</name>
    <dbReference type="NCBI Taxonomy" id="1226335"/>
    <lineage>
        <taxon>Bacteria</taxon>
        <taxon>Bacillati</taxon>
        <taxon>Bacillota</taxon>
        <taxon>Bacilli</taxon>
        <taxon>Lactobacillales</taxon>
        <taxon>Lactobacillaceae</taxon>
        <taxon>Lactobacillus</taxon>
    </lineage>
</organism>
<comment type="pathway">
    <text evidence="1">Cell wall biogenesis; cell wall polysaccharide biosynthesis.</text>
</comment>
<protein>
    <submittedName>
        <fullName evidence="6">dTDP-rhamnosyl transferase RfbF</fullName>
        <ecNumber evidence="6">2.-.-.-</ecNumber>
    </submittedName>
</protein>
<dbReference type="EMBL" id="CBUH010000146">
    <property type="protein sequence ID" value="CDI43042.1"/>
    <property type="molecule type" value="Genomic_DNA"/>
</dbReference>
<comment type="caution">
    <text evidence="6">The sequence shown here is derived from an EMBL/GenBank/DDBJ whole genome shotgun (WGS) entry which is preliminary data.</text>
</comment>
<feature type="domain" description="Glycosyltransferase 2-like" evidence="5">
    <location>
        <begin position="7"/>
        <end position="137"/>
    </location>
</feature>
<name>U4QES6_LACHE</name>
<dbReference type="PANTHER" id="PTHR43179:SF12">
    <property type="entry name" value="GALACTOFURANOSYLTRANSFERASE GLFT2"/>
    <property type="match status" value="1"/>
</dbReference>
<reference evidence="6 7" key="1">
    <citation type="submission" date="2013-09" db="EMBL/GenBank/DDBJ databases">
        <title>Draft Genome Sequence of five Lactobacillus helveticus strains CIRM-BIA 101T, 103, 104, 951 and 953 isolated from milk product.</title>
        <authorList>
            <person name="Valence F."/>
            <person name="Chuat V."/>
            <person name="Ma L."/>
            <person name="Creno S."/>
            <person name="Falentin H."/>
            <person name="Lortal S."/>
            <person name="Bizet C."/>
            <person name="Clermont D."/>
            <person name="Loux V."/>
            <person name="Bouchier C."/>
            <person name="Cousin S."/>
        </authorList>
    </citation>
    <scope>NUCLEOTIDE SEQUENCE [LARGE SCALE GENOMIC DNA]</scope>
    <source>
        <strain evidence="6 7">CIRM-BIA 953</strain>
    </source>
</reference>
<dbReference type="InterPro" id="IPR029044">
    <property type="entry name" value="Nucleotide-diphossugar_trans"/>
</dbReference>
<keyword evidence="4 6" id="KW-0808">Transferase</keyword>
<evidence type="ECO:0000313" key="7">
    <source>
        <dbReference type="Proteomes" id="UP000017243"/>
    </source>
</evidence>
<dbReference type="GO" id="GO:0016757">
    <property type="term" value="F:glycosyltransferase activity"/>
    <property type="evidence" value="ECO:0007669"/>
    <property type="project" value="UniProtKB-KW"/>
</dbReference>
<keyword evidence="3" id="KW-0328">Glycosyltransferase</keyword>
<dbReference type="PANTHER" id="PTHR43179">
    <property type="entry name" value="RHAMNOSYLTRANSFERASE WBBL"/>
    <property type="match status" value="1"/>
</dbReference>
<dbReference type="SUPFAM" id="SSF53448">
    <property type="entry name" value="Nucleotide-diphospho-sugar transferases"/>
    <property type="match status" value="1"/>
</dbReference>
<comment type="similarity">
    <text evidence="2">Belongs to the glycosyltransferase 2 family.</text>
</comment>
<dbReference type="CDD" id="cd04185">
    <property type="entry name" value="GT_2_like_b"/>
    <property type="match status" value="1"/>
</dbReference>
<evidence type="ECO:0000256" key="1">
    <source>
        <dbReference type="ARBA" id="ARBA00004776"/>
    </source>
</evidence>
<evidence type="ECO:0000256" key="4">
    <source>
        <dbReference type="ARBA" id="ARBA00022679"/>
    </source>
</evidence>
<dbReference type="Pfam" id="PF00535">
    <property type="entry name" value="Glycos_transf_2"/>
    <property type="match status" value="1"/>
</dbReference>
<gene>
    <name evidence="6" type="ORF">LHCIRMBIA953_02248</name>
</gene>
<dbReference type="AlphaFoldDB" id="U4QES6"/>
<evidence type="ECO:0000256" key="3">
    <source>
        <dbReference type="ARBA" id="ARBA00022676"/>
    </source>
</evidence>
<dbReference type="Gene3D" id="3.90.550.10">
    <property type="entry name" value="Spore Coat Polysaccharide Biosynthesis Protein SpsA, Chain A"/>
    <property type="match status" value="1"/>
</dbReference>
<accession>U4QES6</accession>
<dbReference type="RefSeq" id="WP_023061774.1">
    <property type="nucleotide sequence ID" value="NZ_CBUH010000146.1"/>
</dbReference>
<evidence type="ECO:0000313" key="6">
    <source>
        <dbReference type="EMBL" id="CDI43042.1"/>
    </source>
</evidence>
<evidence type="ECO:0000256" key="2">
    <source>
        <dbReference type="ARBA" id="ARBA00006739"/>
    </source>
</evidence>
<proteinExistence type="inferred from homology"/>
<dbReference type="EC" id="2.-.-.-" evidence="6"/>
<dbReference type="Proteomes" id="UP000017243">
    <property type="component" value="Unassembled WGS sequence"/>
</dbReference>
<evidence type="ECO:0000259" key="5">
    <source>
        <dbReference type="Pfam" id="PF00535"/>
    </source>
</evidence>
<dbReference type="InterPro" id="IPR001173">
    <property type="entry name" value="Glyco_trans_2-like"/>
</dbReference>
<sequence length="302" mass="34732">MEIKVDAVVVTYNRLTLLKKCLNALLNQKYNINKIFVINNNSTDGTRNYLDTIIKKYNAIIPIHLKKNIGGAGGFNKGIKEFIKNDNANFVWVMDDDTIPNLDALTKLVEKVKKIPDVGYLASNVKWKNGTPALMNIPKPSLVWNKNIEKGIVSIIYASFVSILISRKAIEKVGYPITDFFIWGDDVEYTSRISKAKFKSYLVCDSVVEHKIKNNIATDIILEKDKNRIKRYFYANRNTLYNKKKYSTKMDLMNTFIRQFVLDPIKIICFSSNNKMLRLKANIKGNIAGLFFNPKIEKIREK</sequence>